<name>A0ACA9PC42_9GLOM</name>
<keyword evidence="2" id="KW-1185">Reference proteome</keyword>
<accession>A0ACA9PC42</accession>
<sequence>MTKSVLREPVPCNARMDELPKYWDNLSVFCEEMDLALIEELLADKIDYGRPSRKESIPLALLHEVFGQLVDDTQVHIPTKEDNDFMSGLREEMLRVHRSESAYTARFRFIWECHIRDFPINPGIIGAPNFATDGHFRIGRFYHLIVQGKRELD</sequence>
<dbReference type="EMBL" id="CAJVPT010032347">
    <property type="protein sequence ID" value="CAG8701075.1"/>
    <property type="molecule type" value="Genomic_DNA"/>
</dbReference>
<evidence type="ECO:0000313" key="2">
    <source>
        <dbReference type="Proteomes" id="UP000789525"/>
    </source>
</evidence>
<proteinExistence type="predicted"/>
<dbReference type="Proteomes" id="UP000789525">
    <property type="component" value="Unassembled WGS sequence"/>
</dbReference>
<gene>
    <name evidence="1" type="ORF">ACOLOM_LOCUS10244</name>
</gene>
<comment type="caution">
    <text evidence="1">The sequence shown here is derived from an EMBL/GenBank/DDBJ whole genome shotgun (WGS) entry which is preliminary data.</text>
</comment>
<protein>
    <submittedName>
        <fullName evidence="1">12992_t:CDS:1</fullName>
    </submittedName>
</protein>
<evidence type="ECO:0000313" key="1">
    <source>
        <dbReference type="EMBL" id="CAG8701075.1"/>
    </source>
</evidence>
<organism evidence="1 2">
    <name type="scientific">Acaulospora colombiana</name>
    <dbReference type="NCBI Taxonomy" id="27376"/>
    <lineage>
        <taxon>Eukaryota</taxon>
        <taxon>Fungi</taxon>
        <taxon>Fungi incertae sedis</taxon>
        <taxon>Mucoromycota</taxon>
        <taxon>Glomeromycotina</taxon>
        <taxon>Glomeromycetes</taxon>
        <taxon>Diversisporales</taxon>
        <taxon>Acaulosporaceae</taxon>
        <taxon>Acaulospora</taxon>
    </lineage>
</organism>
<reference evidence="1" key="1">
    <citation type="submission" date="2021-06" db="EMBL/GenBank/DDBJ databases">
        <authorList>
            <person name="Kallberg Y."/>
            <person name="Tangrot J."/>
            <person name="Rosling A."/>
        </authorList>
    </citation>
    <scope>NUCLEOTIDE SEQUENCE</scope>
    <source>
        <strain evidence="1">CL356</strain>
    </source>
</reference>